<dbReference type="GO" id="GO:0008955">
    <property type="term" value="F:peptidoglycan glycosyltransferase activity"/>
    <property type="evidence" value="ECO:0007669"/>
    <property type="project" value="UniProtKB-EC"/>
</dbReference>
<keyword evidence="20" id="KW-0132">Cell division</keyword>
<proteinExistence type="inferred from homology"/>
<dbReference type="GO" id="GO:0009252">
    <property type="term" value="P:peptidoglycan biosynthetic process"/>
    <property type="evidence" value="ECO:0007669"/>
    <property type="project" value="UniProtKB-KW"/>
</dbReference>
<evidence type="ECO:0000256" key="10">
    <source>
        <dbReference type="ARBA" id="ARBA00032370"/>
    </source>
</evidence>
<keyword evidence="21" id="KW-1185">Reference proteome</keyword>
<organism evidence="20 21">
    <name type="scientific">Sanguibacter suaedae</name>
    <dbReference type="NCBI Taxonomy" id="2795737"/>
    <lineage>
        <taxon>Bacteria</taxon>
        <taxon>Bacillati</taxon>
        <taxon>Actinomycetota</taxon>
        <taxon>Actinomycetes</taxon>
        <taxon>Micrococcales</taxon>
        <taxon>Sanguibacteraceae</taxon>
        <taxon>Sanguibacter</taxon>
    </lineage>
</organism>
<accession>A0A934MAB7</accession>
<dbReference type="RefSeq" id="WP_198734033.1">
    <property type="nucleotide sequence ID" value="NZ_JAEINH010000008.1"/>
</dbReference>
<name>A0A934MAB7_9MICO</name>
<keyword evidence="5 19" id="KW-0812">Transmembrane</keyword>
<evidence type="ECO:0000313" key="20">
    <source>
        <dbReference type="EMBL" id="MBI9115465.1"/>
    </source>
</evidence>
<feature type="transmembrane region" description="Helical" evidence="19">
    <location>
        <begin position="143"/>
        <end position="162"/>
    </location>
</feature>
<feature type="transmembrane region" description="Helical" evidence="19">
    <location>
        <begin position="169"/>
        <end position="186"/>
    </location>
</feature>
<evidence type="ECO:0000256" key="11">
    <source>
        <dbReference type="ARBA" id="ARBA00033270"/>
    </source>
</evidence>
<evidence type="ECO:0000256" key="15">
    <source>
        <dbReference type="ARBA" id="ARBA00044770"/>
    </source>
</evidence>
<dbReference type="GO" id="GO:0051301">
    <property type="term" value="P:cell division"/>
    <property type="evidence" value="ECO:0007669"/>
    <property type="project" value="UniProtKB-KW"/>
</dbReference>
<evidence type="ECO:0000313" key="21">
    <source>
        <dbReference type="Proteomes" id="UP000602087"/>
    </source>
</evidence>
<keyword evidence="9 19" id="KW-0472">Membrane</keyword>
<keyword evidence="7" id="KW-0573">Peptidoglycan synthesis</keyword>
<feature type="transmembrane region" description="Helical" evidence="19">
    <location>
        <begin position="35"/>
        <end position="55"/>
    </location>
</feature>
<dbReference type="EMBL" id="JAEINH010000008">
    <property type="protein sequence ID" value="MBI9115465.1"/>
    <property type="molecule type" value="Genomic_DNA"/>
</dbReference>
<dbReference type="EC" id="2.4.99.28" evidence="15"/>
<feature type="transmembrane region" description="Helical" evidence="19">
    <location>
        <begin position="104"/>
        <end position="123"/>
    </location>
</feature>
<evidence type="ECO:0000256" key="1">
    <source>
        <dbReference type="ARBA" id="ARBA00004141"/>
    </source>
</evidence>
<keyword evidence="4" id="KW-0808">Transferase</keyword>
<comment type="catalytic activity">
    <reaction evidence="16">
        <text>[GlcNAc-(1-&gt;4)-Mur2Ac(oyl-L-Ala-gamma-D-Glu-L-Lys-D-Ala-D-Ala)](n)-di-trans,octa-cis-undecaprenyl diphosphate + beta-D-GlcNAc-(1-&gt;4)-Mur2Ac(oyl-L-Ala-gamma-D-Glu-L-Lys-D-Ala-D-Ala)-di-trans,octa-cis-undecaprenyl diphosphate = [GlcNAc-(1-&gt;4)-Mur2Ac(oyl-L-Ala-gamma-D-Glu-L-Lys-D-Ala-D-Ala)](n+1)-di-trans,octa-cis-undecaprenyl diphosphate + di-trans,octa-cis-undecaprenyl diphosphate + H(+)</text>
        <dbReference type="Rhea" id="RHEA:23708"/>
        <dbReference type="Rhea" id="RHEA-COMP:9602"/>
        <dbReference type="Rhea" id="RHEA-COMP:9603"/>
        <dbReference type="ChEBI" id="CHEBI:15378"/>
        <dbReference type="ChEBI" id="CHEBI:58405"/>
        <dbReference type="ChEBI" id="CHEBI:60033"/>
        <dbReference type="ChEBI" id="CHEBI:78435"/>
        <dbReference type="EC" id="2.4.99.28"/>
    </reaction>
</comment>
<gene>
    <name evidence="20" type="ORF">JAV76_10630</name>
</gene>
<evidence type="ECO:0000256" key="8">
    <source>
        <dbReference type="ARBA" id="ARBA00022989"/>
    </source>
</evidence>
<comment type="similarity">
    <text evidence="12">Belongs to the SEDS family. FtsW subfamily.</text>
</comment>
<evidence type="ECO:0000256" key="2">
    <source>
        <dbReference type="ARBA" id="ARBA00004752"/>
    </source>
</evidence>
<comment type="function">
    <text evidence="17">Peptidoglycan polymerase that is essential for cell division.</text>
</comment>
<dbReference type="PANTHER" id="PTHR30474:SF2">
    <property type="entry name" value="PEPTIDOGLYCAN GLYCOSYLTRANSFERASE FTSW-RELATED"/>
    <property type="match status" value="1"/>
</dbReference>
<evidence type="ECO:0000256" key="14">
    <source>
        <dbReference type="ARBA" id="ARBA00041418"/>
    </source>
</evidence>
<dbReference type="InterPro" id="IPR018365">
    <property type="entry name" value="Cell_cycle_FtsW-rel_CS"/>
</dbReference>
<feature type="transmembrane region" description="Helical" evidence="19">
    <location>
        <begin position="75"/>
        <end position="92"/>
    </location>
</feature>
<protein>
    <recommendedName>
        <fullName evidence="13">Probable peptidoglycan glycosyltransferase FtsW</fullName>
        <ecNumber evidence="15">2.4.99.28</ecNumber>
    </recommendedName>
    <alternativeName>
        <fullName evidence="14">Cell division protein FtsW</fullName>
    </alternativeName>
    <alternativeName>
        <fullName evidence="11">Cell wall polymerase</fullName>
    </alternativeName>
    <alternativeName>
        <fullName evidence="10">Peptidoglycan polymerase</fullName>
    </alternativeName>
</protein>
<evidence type="ECO:0000256" key="17">
    <source>
        <dbReference type="ARBA" id="ARBA00049966"/>
    </source>
</evidence>
<dbReference type="GO" id="GO:0005886">
    <property type="term" value="C:plasma membrane"/>
    <property type="evidence" value="ECO:0007669"/>
    <property type="project" value="TreeGrafter"/>
</dbReference>
<evidence type="ECO:0000256" key="5">
    <source>
        <dbReference type="ARBA" id="ARBA00022692"/>
    </source>
</evidence>
<evidence type="ECO:0000256" key="4">
    <source>
        <dbReference type="ARBA" id="ARBA00022679"/>
    </source>
</evidence>
<dbReference type="InterPro" id="IPR001182">
    <property type="entry name" value="FtsW/RodA"/>
</dbReference>
<dbReference type="PANTHER" id="PTHR30474">
    <property type="entry name" value="CELL CYCLE PROTEIN"/>
    <property type="match status" value="1"/>
</dbReference>
<keyword evidence="6" id="KW-0133">Cell shape</keyword>
<comment type="subcellular location">
    <subcellularLocation>
        <location evidence="1">Membrane</location>
        <topology evidence="1">Multi-pass membrane protein</topology>
    </subcellularLocation>
</comment>
<keyword evidence="8 19" id="KW-1133">Transmembrane helix</keyword>
<dbReference type="Proteomes" id="UP000602087">
    <property type="component" value="Unassembled WGS sequence"/>
</dbReference>
<dbReference type="GO" id="GO:0015648">
    <property type="term" value="F:lipid-linked peptidoglycan transporter activity"/>
    <property type="evidence" value="ECO:0007669"/>
    <property type="project" value="TreeGrafter"/>
</dbReference>
<dbReference type="PROSITE" id="PS00428">
    <property type="entry name" value="FTSW_RODA_SPOVE"/>
    <property type="match status" value="1"/>
</dbReference>
<dbReference type="Pfam" id="PF01098">
    <property type="entry name" value="FTSW_RODA_SPOVE"/>
    <property type="match status" value="1"/>
</dbReference>
<keyword evidence="3" id="KW-0328">Glycosyltransferase</keyword>
<comment type="pathway">
    <text evidence="2">Cell wall biogenesis; peptidoglycan biosynthesis.</text>
</comment>
<evidence type="ECO:0000256" key="9">
    <source>
        <dbReference type="ARBA" id="ARBA00023136"/>
    </source>
</evidence>
<reference evidence="20" key="1">
    <citation type="submission" date="2020-12" db="EMBL/GenBank/DDBJ databases">
        <title>Sanguibacter suaedae sp. nov., isolated from Suaeda aralocaspica.</title>
        <authorList>
            <person name="Ma Q."/>
        </authorList>
    </citation>
    <scope>NUCLEOTIDE SEQUENCE</scope>
    <source>
        <strain evidence="20">YZGR15</strain>
    </source>
</reference>
<evidence type="ECO:0000256" key="18">
    <source>
        <dbReference type="SAM" id="MobiDB-lite"/>
    </source>
</evidence>
<evidence type="ECO:0000256" key="13">
    <source>
        <dbReference type="ARBA" id="ARBA00041185"/>
    </source>
</evidence>
<sequence>MTQTTSPRPAGPRDDQPPTVRGIWSVQWRSPVMSYYLMGGSTILLLVLGLAMVLSSSSVDALQNGDSAYSVFLNQAKFALMGLPFMILAMFLRPSFYKRIAWPALFVAIALQMLIFTPLAYGANGNTNWVRLSSSVMIQPSELAKVALALWLGVVLGRKLSLLTSWKHAFVPAVPVAGLVVLLVLAGNDLGTALILLLLVAGAMFVAGVPMRMFAVAGLAGIAGVVALVLTSQNRVMRIMATYGADCDKQNECYQAARGLEALGTGGLTGVGLGAGFEKWSYLPEAHNDYIFAVLGEELGLPGTLLVLLLFGLLGLSMVRVVRRHPDPMVKITTSALACWIVGQALVNIGVVIGLFPVIGVPLPLVSAGGSALVATMLGLGMALSFARDEPGAREALSARPSVVRRSIAVVGGAARGRRGRAGRADEKTEREGSRG</sequence>
<feature type="region of interest" description="Disordered" evidence="18">
    <location>
        <begin position="413"/>
        <end position="436"/>
    </location>
</feature>
<comment type="caution">
    <text evidence="20">The sequence shown here is derived from an EMBL/GenBank/DDBJ whole genome shotgun (WGS) entry which is preliminary data.</text>
</comment>
<evidence type="ECO:0000256" key="6">
    <source>
        <dbReference type="ARBA" id="ARBA00022960"/>
    </source>
</evidence>
<feature type="transmembrane region" description="Helical" evidence="19">
    <location>
        <begin position="192"/>
        <end position="209"/>
    </location>
</feature>
<feature type="transmembrane region" description="Helical" evidence="19">
    <location>
        <begin position="365"/>
        <end position="387"/>
    </location>
</feature>
<evidence type="ECO:0000256" key="3">
    <source>
        <dbReference type="ARBA" id="ARBA00022676"/>
    </source>
</evidence>
<evidence type="ECO:0000256" key="7">
    <source>
        <dbReference type="ARBA" id="ARBA00022984"/>
    </source>
</evidence>
<dbReference type="GO" id="GO:0008360">
    <property type="term" value="P:regulation of cell shape"/>
    <property type="evidence" value="ECO:0007669"/>
    <property type="project" value="UniProtKB-KW"/>
</dbReference>
<evidence type="ECO:0000256" key="16">
    <source>
        <dbReference type="ARBA" id="ARBA00049902"/>
    </source>
</evidence>
<evidence type="ECO:0000256" key="12">
    <source>
        <dbReference type="ARBA" id="ARBA00038053"/>
    </source>
</evidence>
<feature type="transmembrane region" description="Helical" evidence="19">
    <location>
        <begin position="299"/>
        <end position="322"/>
    </location>
</feature>
<dbReference type="GO" id="GO:0032153">
    <property type="term" value="C:cell division site"/>
    <property type="evidence" value="ECO:0007669"/>
    <property type="project" value="TreeGrafter"/>
</dbReference>
<feature type="transmembrane region" description="Helical" evidence="19">
    <location>
        <begin position="214"/>
        <end position="232"/>
    </location>
</feature>
<keyword evidence="20" id="KW-0131">Cell cycle</keyword>
<dbReference type="AlphaFoldDB" id="A0A934MAB7"/>
<feature type="compositionally biased region" description="Basic and acidic residues" evidence="18">
    <location>
        <begin position="423"/>
        <end position="436"/>
    </location>
</feature>
<evidence type="ECO:0000256" key="19">
    <source>
        <dbReference type="SAM" id="Phobius"/>
    </source>
</evidence>
<feature type="transmembrane region" description="Helical" evidence="19">
    <location>
        <begin position="334"/>
        <end position="359"/>
    </location>
</feature>